<evidence type="ECO:0000313" key="2">
    <source>
        <dbReference type="EMBL" id="SMH53073.1"/>
    </source>
</evidence>
<organism evidence="2 3">
    <name type="scientific">Mesorhizobium australicum</name>
    <dbReference type="NCBI Taxonomy" id="536018"/>
    <lineage>
        <taxon>Bacteria</taxon>
        <taxon>Pseudomonadati</taxon>
        <taxon>Pseudomonadota</taxon>
        <taxon>Alphaproteobacteria</taxon>
        <taxon>Hyphomicrobiales</taxon>
        <taxon>Phyllobacteriaceae</taxon>
        <taxon>Mesorhizobium</taxon>
    </lineage>
</organism>
<protein>
    <recommendedName>
        <fullName evidence="4">DUF992 domain-containing protein</fullName>
    </recommendedName>
</protein>
<evidence type="ECO:0000256" key="1">
    <source>
        <dbReference type="SAM" id="SignalP"/>
    </source>
</evidence>
<dbReference type="RefSeq" id="WP_085466419.1">
    <property type="nucleotide sequence ID" value="NZ_FXBL01000004.1"/>
</dbReference>
<accession>A0A1X7PN98</accession>
<keyword evidence="3" id="KW-1185">Reference proteome</keyword>
<name>A0A1X7PN98_9HYPH</name>
<dbReference type="AlphaFoldDB" id="A0A1X7PN98"/>
<keyword evidence="1" id="KW-0732">Signal</keyword>
<sequence length="159" mass="15954">MMKILASATLLAAILATPAGAQKQGVELGVLDCVIDGGTGFVFGSTKDLSCTFRPANTANAPEDYFGVVRKYGLDVGTTGTTFMQWVVLAPTANIYAPGALAGDYIGASAGATVGVGAGANLLVGGSGSFFTLQPLSVEAQTGLNLAIGVSSFQLRSAD</sequence>
<dbReference type="EMBL" id="FXBL01000004">
    <property type="protein sequence ID" value="SMH53073.1"/>
    <property type="molecule type" value="Genomic_DNA"/>
</dbReference>
<feature type="signal peptide" evidence="1">
    <location>
        <begin position="1"/>
        <end position="21"/>
    </location>
</feature>
<dbReference type="Pfam" id="PF06186">
    <property type="entry name" value="DUF992"/>
    <property type="match status" value="1"/>
</dbReference>
<gene>
    <name evidence="2" type="ORF">SAMN02982922_4760</name>
</gene>
<reference evidence="2 3" key="1">
    <citation type="submission" date="2017-04" db="EMBL/GenBank/DDBJ databases">
        <authorList>
            <person name="Afonso C.L."/>
            <person name="Miller P.J."/>
            <person name="Scott M.A."/>
            <person name="Spackman E."/>
            <person name="Goraichik I."/>
            <person name="Dimitrov K.M."/>
            <person name="Suarez D.L."/>
            <person name="Swayne D.E."/>
        </authorList>
    </citation>
    <scope>NUCLEOTIDE SEQUENCE [LARGE SCALE GENOMIC DNA]</scope>
    <source>
        <strain evidence="2 3">B5P</strain>
    </source>
</reference>
<dbReference type="InterPro" id="IPR009333">
    <property type="entry name" value="DUF992"/>
</dbReference>
<proteinExistence type="predicted"/>
<feature type="chain" id="PRO_5012372184" description="DUF992 domain-containing protein" evidence="1">
    <location>
        <begin position="22"/>
        <end position="159"/>
    </location>
</feature>
<dbReference type="Proteomes" id="UP000193083">
    <property type="component" value="Unassembled WGS sequence"/>
</dbReference>
<evidence type="ECO:0008006" key="4">
    <source>
        <dbReference type="Google" id="ProtNLM"/>
    </source>
</evidence>
<evidence type="ECO:0000313" key="3">
    <source>
        <dbReference type="Proteomes" id="UP000193083"/>
    </source>
</evidence>
<dbReference type="OrthoDB" id="7362478at2"/>